<reference evidence="3" key="1">
    <citation type="submission" date="2008-06" db="EMBL/GenBank/DDBJ databases">
        <authorList>
            <person name="Lorenzi H."/>
            <person name="Inman J."/>
            <person name="Miller J."/>
            <person name="Schobel S."/>
            <person name="Amedeo P."/>
            <person name="Caler E.V."/>
            <person name="da Silva J."/>
        </authorList>
    </citation>
    <scope>NUCLEOTIDE SEQUENCE [LARGE SCALE GENOMIC DNA]</scope>
    <source>
        <strain evidence="3">RN66</strain>
    </source>
</reference>
<feature type="domain" description="Hyaluronan/mRNA-binding protein" evidence="2">
    <location>
        <begin position="99"/>
        <end position="191"/>
    </location>
</feature>
<evidence type="ECO:0000256" key="1">
    <source>
        <dbReference type="SAM" id="MobiDB-lite"/>
    </source>
</evidence>
<organism evidence="3 4">
    <name type="scientific">Cryptosporidium muris (strain RN66)</name>
    <dbReference type="NCBI Taxonomy" id="441375"/>
    <lineage>
        <taxon>Eukaryota</taxon>
        <taxon>Sar</taxon>
        <taxon>Alveolata</taxon>
        <taxon>Apicomplexa</taxon>
        <taxon>Conoidasida</taxon>
        <taxon>Coccidia</taxon>
        <taxon>Eucoccidiorida</taxon>
        <taxon>Eimeriorina</taxon>
        <taxon>Cryptosporidiidae</taxon>
        <taxon>Cryptosporidium</taxon>
    </lineage>
</organism>
<dbReference type="STRING" id="441375.B6AAH0"/>
<dbReference type="Proteomes" id="UP000001460">
    <property type="component" value="Unassembled WGS sequence"/>
</dbReference>
<feature type="region of interest" description="Disordered" evidence="1">
    <location>
        <begin position="252"/>
        <end position="300"/>
    </location>
</feature>
<dbReference type="OrthoDB" id="343064at2759"/>
<accession>B6AAH0</accession>
<dbReference type="InterPro" id="IPR006861">
    <property type="entry name" value="HABP4_PAIRBP1-bd"/>
</dbReference>
<feature type="compositionally biased region" description="Basic and acidic residues" evidence="1">
    <location>
        <begin position="98"/>
        <end position="110"/>
    </location>
</feature>
<dbReference type="OMA" id="KKWAGAK"/>
<gene>
    <name evidence="3" type="ORF">CMU_042850</name>
</gene>
<feature type="compositionally biased region" description="Basic and acidic residues" evidence="1">
    <location>
        <begin position="254"/>
        <end position="267"/>
    </location>
</feature>
<proteinExistence type="predicted"/>
<evidence type="ECO:0000313" key="3">
    <source>
        <dbReference type="EMBL" id="EEA05211.1"/>
    </source>
</evidence>
<dbReference type="SMART" id="SM01233">
    <property type="entry name" value="HABP4_PAI-RBP1"/>
    <property type="match status" value="1"/>
</dbReference>
<evidence type="ECO:0000313" key="4">
    <source>
        <dbReference type="Proteomes" id="UP000001460"/>
    </source>
</evidence>
<dbReference type="RefSeq" id="XP_002139560.1">
    <property type="nucleotide sequence ID" value="XM_002139524.1"/>
</dbReference>
<keyword evidence="4" id="KW-1185">Reference proteome</keyword>
<feature type="region of interest" description="Disordered" evidence="1">
    <location>
        <begin position="98"/>
        <end position="127"/>
    </location>
</feature>
<evidence type="ECO:0000259" key="2">
    <source>
        <dbReference type="SMART" id="SM01233"/>
    </source>
</evidence>
<dbReference type="EMBL" id="DS989726">
    <property type="protein sequence ID" value="EEA05211.1"/>
    <property type="molecule type" value="Genomic_DNA"/>
</dbReference>
<sequence>MPVIYSINTSNKFAALSVSDDEGEPVKPQLEEKLKKSEQIIIKNNISNNKSNIEVNSRSEEAIISSQVPVNNIEKDLRGRRRGGSSICRGSRGGYIDHHGRTFDRRDGSGRGRRIPKHGAGVGNWGTTEDEVKAGTKVDNSMTNFQENEHHSVEDCNNNTGMNKVDDSPLIVSYEDYMKQLDAKRIGVKQDTYIETNNIQKDFEKEDLKRYVRQYGSTNSSIKKQRSPRNFNKNEKTKLNYFELAAQYGRRATGRRDNNFNRKEKGDTNSNLRTAKVSGRREAPDVTDIRAFPELSNSSS</sequence>
<dbReference type="VEuPathDB" id="CryptoDB:CMU_042850"/>
<dbReference type="GeneID" id="6994623"/>
<name>B6AAH0_CRYMR</name>
<dbReference type="Pfam" id="PF04774">
    <property type="entry name" value="HABP4_PAI-RBP1"/>
    <property type="match status" value="1"/>
</dbReference>
<protein>
    <recommendedName>
        <fullName evidence="2">Hyaluronan/mRNA-binding protein domain-containing protein</fullName>
    </recommendedName>
</protein>
<dbReference type="AlphaFoldDB" id="B6AAH0"/>
<feature type="compositionally biased region" description="Basic and acidic residues" evidence="1">
    <location>
        <begin position="279"/>
        <end position="288"/>
    </location>
</feature>